<keyword evidence="2" id="KW-0067">ATP-binding</keyword>
<dbReference type="InterPro" id="IPR036390">
    <property type="entry name" value="WH_DNA-bd_sf"/>
</dbReference>
<evidence type="ECO:0000313" key="5">
    <source>
        <dbReference type="EMBL" id="KGM57048.1"/>
    </source>
</evidence>
<dbReference type="GO" id="GO:0005524">
    <property type="term" value="F:ATP binding"/>
    <property type="evidence" value="ECO:0007669"/>
    <property type="project" value="UniProtKB-KW"/>
</dbReference>
<dbReference type="PANTHER" id="PTHR13504">
    <property type="entry name" value="FIDO DOMAIN-CONTAINING PROTEIN DDB_G0283145"/>
    <property type="match status" value="1"/>
</dbReference>
<evidence type="ECO:0000256" key="2">
    <source>
        <dbReference type="PIRSR" id="PIRSR640198-2"/>
    </source>
</evidence>
<feature type="binding site" evidence="2">
    <location>
        <begin position="220"/>
        <end position="221"/>
    </location>
    <ligand>
        <name>ATP</name>
        <dbReference type="ChEBI" id="CHEBI:30616"/>
    </ligand>
</feature>
<reference evidence="5 6" key="1">
    <citation type="journal article" date="2015" name="Stand. Genomic Sci.">
        <title>Genomic information of the arsenic-resistant bacterium Lysobacter arseniciresistens type strain ZS79(T) and comparison of Lysobacter draft genomes.</title>
        <authorList>
            <person name="Liu L."/>
            <person name="Zhang S."/>
            <person name="Luo M."/>
            <person name="Wang G."/>
        </authorList>
    </citation>
    <scope>NUCLEOTIDE SEQUENCE [LARGE SCALE GENOMIC DNA]</scope>
    <source>
        <strain evidence="5 6">ZS79</strain>
    </source>
</reference>
<evidence type="ECO:0000256" key="1">
    <source>
        <dbReference type="PIRSR" id="PIRSR640198-1"/>
    </source>
</evidence>
<dbReference type="InterPro" id="IPR040198">
    <property type="entry name" value="Fido_containing"/>
</dbReference>
<dbReference type="InterPro" id="IPR036597">
    <property type="entry name" value="Fido-like_dom_sf"/>
</dbReference>
<dbReference type="SUPFAM" id="SSF46785">
    <property type="entry name" value="Winged helix' DNA-binding domain"/>
    <property type="match status" value="1"/>
</dbReference>
<dbReference type="eggNOG" id="COG1522">
    <property type="taxonomic scope" value="Bacteria"/>
</dbReference>
<proteinExistence type="predicted"/>
<dbReference type="OrthoDB" id="9807853at2"/>
<evidence type="ECO:0000256" key="3">
    <source>
        <dbReference type="PIRSR" id="PIRSR640198-3"/>
    </source>
</evidence>
<dbReference type="eggNOG" id="COG3177">
    <property type="taxonomic scope" value="Bacteria"/>
</dbReference>
<protein>
    <submittedName>
        <fullName evidence="5">Cell filamentation protein Fic</fullName>
    </submittedName>
</protein>
<dbReference type="SUPFAM" id="SSF140931">
    <property type="entry name" value="Fic-like"/>
    <property type="match status" value="1"/>
</dbReference>
<dbReference type="InterPro" id="IPR003812">
    <property type="entry name" value="Fido"/>
</dbReference>
<keyword evidence="6" id="KW-1185">Reference proteome</keyword>
<feature type="domain" description="Fido" evidence="4">
    <location>
        <begin position="100"/>
        <end position="242"/>
    </location>
</feature>
<dbReference type="Proteomes" id="UP000029989">
    <property type="component" value="Unassembled WGS sequence"/>
</dbReference>
<dbReference type="PROSITE" id="PS51459">
    <property type="entry name" value="FIDO"/>
    <property type="match status" value="1"/>
</dbReference>
<dbReference type="EMBL" id="AVPT01000006">
    <property type="protein sequence ID" value="KGM57048.1"/>
    <property type="molecule type" value="Genomic_DNA"/>
</dbReference>
<dbReference type="PANTHER" id="PTHR13504:SF38">
    <property type="entry name" value="FIDO DOMAIN-CONTAINING PROTEIN"/>
    <property type="match status" value="1"/>
</dbReference>
<organism evidence="5 6">
    <name type="scientific">Lysobacter arseniciresistens ZS79</name>
    <dbReference type="NCBI Taxonomy" id="913325"/>
    <lineage>
        <taxon>Bacteria</taxon>
        <taxon>Pseudomonadati</taxon>
        <taxon>Pseudomonadota</taxon>
        <taxon>Gammaproteobacteria</taxon>
        <taxon>Lysobacterales</taxon>
        <taxon>Lysobacteraceae</taxon>
        <taxon>Novilysobacter</taxon>
    </lineage>
</organism>
<evidence type="ECO:0000313" key="6">
    <source>
        <dbReference type="Proteomes" id="UP000029989"/>
    </source>
</evidence>
<feature type="binding site" evidence="2">
    <location>
        <begin position="183"/>
        <end position="190"/>
    </location>
    <ligand>
        <name>ATP</name>
        <dbReference type="ChEBI" id="CHEBI:30616"/>
    </ligand>
</feature>
<name>A0A0A0F3W5_9GAMM</name>
<dbReference type="STRING" id="913325.N799_12705"/>
<dbReference type="RefSeq" id="WP_036208906.1">
    <property type="nucleotide sequence ID" value="NZ_AVPT01000006.1"/>
</dbReference>
<accession>A0A0A0F3W5</accession>
<dbReference type="Gene3D" id="1.10.3290.10">
    <property type="entry name" value="Fido-like domain"/>
    <property type="match status" value="1"/>
</dbReference>
<gene>
    <name evidence="5" type="ORF">N799_12705</name>
</gene>
<keyword evidence="2" id="KW-0547">Nucleotide-binding</keyword>
<sequence>MPAYQLPFQLTHRMTALVAEIAERLGAWKAANRGALVPALRRSNRIRTLQASLAIEQNTLSVEQVTAVLAGKPVLGSPKEIHEVRNAFAAYEAMEHWQPYRLDDLLQAHGLLMAGLVDHPGALRGGDVGIWRGDRLLHMAPPAGQVPRLVNDLLGWLRATDAHPLVASAAFHYDFEFIHPFSDGNGRMGRLWQTLVLSRWQPMLAWLPVETVIRHRQQDYYAQLAQADARSDCTGFIEFMLQAIADSLDEAIASEVSVETTAEVSVEKPPGTAERVLALLRRQPELTLAEVARGLGCSARTVERAAARLQADGRLRYVGPKKGGHWEVL</sequence>
<comment type="caution">
    <text evidence="5">The sequence shown here is derived from an EMBL/GenBank/DDBJ whole genome shotgun (WGS) entry which is preliminary data.</text>
</comment>
<feature type="site" description="Important for autoinhibition of adenylyltransferase activity" evidence="3">
    <location>
        <position position="56"/>
    </location>
</feature>
<dbReference type="Pfam" id="PF02661">
    <property type="entry name" value="Fic"/>
    <property type="match status" value="1"/>
</dbReference>
<feature type="active site" evidence="1">
    <location>
        <position position="179"/>
    </location>
</feature>
<dbReference type="AlphaFoldDB" id="A0A0A0F3W5"/>
<evidence type="ECO:0000259" key="4">
    <source>
        <dbReference type="PROSITE" id="PS51459"/>
    </source>
</evidence>